<name>A0A9D4LH76_DREPO</name>
<dbReference type="EMBL" id="JAIWYP010000003">
    <property type="protein sequence ID" value="KAH3858548.1"/>
    <property type="molecule type" value="Genomic_DNA"/>
</dbReference>
<keyword evidence="1" id="KW-0732">Signal</keyword>
<accession>A0A9D4LH76</accession>
<evidence type="ECO:0000313" key="3">
    <source>
        <dbReference type="Proteomes" id="UP000828390"/>
    </source>
</evidence>
<gene>
    <name evidence="2" type="ORF">DPMN_101174</name>
</gene>
<reference evidence="2" key="1">
    <citation type="journal article" date="2019" name="bioRxiv">
        <title>The Genome of the Zebra Mussel, Dreissena polymorpha: A Resource for Invasive Species Research.</title>
        <authorList>
            <person name="McCartney M.A."/>
            <person name="Auch B."/>
            <person name="Kono T."/>
            <person name="Mallez S."/>
            <person name="Zhang Y."/>
            <person name="Obille A."/>
            <person name="Becker A."/>
            <person name="Abrahante J.E."/>
            <person name="Garbe J."/>
            <person name="Badalamenti J.P."/>
            <person name="Herman A."/>
            <person name="Mangelson H."/>
            <person name="Liachko I."/>
            <person name="Sullivan S."/>
            <person name="Sone E.D."/>
            <person name="Koren S."/>
            <person name="Silverstein K.A.T."/>
            <person name="Beckman K.B."/>
            <person name="Gohl D.M."/>
        </authorList>
    </citation>
    <scope>NUCLEOTIDE SEQUENCE</scope>
    <source>
        <strain evidence="2">Duluth1</strain>
        <tissue evidence="2">Whole animal</tissue>
    </source>
</reference>
<feature type="signal peptide" evidence="1">
    <location>
        <begin position="1"/>
        <end position="19"/>
    </location>
</feature>
<feature type="chain" id="PRO_5038650744" evidence="1">
    <location>
        <begin position="20"/>
        <end position="59"/>
    </location>
</feature>
<reference evidence="2" key="2">
    <citation type="submission" date="2020-11" db="EMBL/GenBank/DDBJ databases">
        <authorList>
            <person name="McCartney M.A."/>
            <person name="Auch B."/>
            <person name="Kono T."/>
            <person name="Mallez S."/>
            <person name="Becker A."/>
            <person name="Gohl D.M."/>
            <person name="Silverstein K.A.T."/>
            <person name="Koren S."/>
            <person name="Bechman K.B."/>
            <person name="Herman A."/>
            <person name="Abrahante J.E."/>
            <person name="Garbe J."/>
        </authorList>
    </citation>
    <scope>NUCLEOTIDE SEQUENCE</scope>
    <source>
        <strain evidence="2">Duluth1</strain>
        <tissue evidence="2">Whole animal</tissue>
    </source>
</reference>
<protein>
    <submittedName>
        <fullName evidence="2">Uncharacterized protein</fullName>
    </submittedName>
</protein>
<comment type="caution">
    <text evidence="2">The sequence shown here is derived from an EMBL/GenBank/DDBJ whole genome shotgun (WGS) entry which is preliminary data.</text>
</comment>
<proteinExistence type="predicted"/>
<sequence length="59" mass="6427">MQMNVLLLVGVLYAPGCLANRSSTIKDAVAKHWISVNLEAHLPTFTQIDPNPLPDSLVL</sequence>
<keyword evidence="3" id="KW-1185">Reference proteome</keyword>
<dbReference type="Proteomes" id="UP000828390">
    <property type="component" value="Unassembled WGS sequence"/>
</dbReference>
<organism evidence="2 3">
    <name type="scientific">Dreissena polymorpha</name>
    <name type="common">Zebra mussel</name>
    <name type="synonym">Mytilus polymorpha</name>
    <dbReference type="NCBI Taxonomy" id="45954"/>
    <lineage>
        <taxon>Eukaryota</taxon>
        <taxon>Metazoa</taxon>
        <taxon>Spiralia</taxon>
        <taxon>Lophotrochozoa</taxon>
        <taxon>Mollusca</taxon>
        <taxon>Bivalvia</taxon>
        <taxon>Autobranchia</taxon>
        <taxon>Heteroconchia</taxon>
        <taxon>Euheterodonta</taxon>
        <taxon>Imparidentia</taxon>
        <taxon>Neoheterodontei</taxon>
        <taxon>Myida</taxon>
        <taxon>Dreissenoidea</taxon>
        <taxon>Dreissenidae</taxon>
        <taxon>Dreissena</taxon>
    </lineage>
</organism>
<evidence type="ECO:0000256" key="1">
    <source>
        <dbReference type="SAM" id="SignalP"/>
    </source>
</evidence>
<dbReference type="AlphaFoldDB" id="A0A9D4LH76"/>
<evidence type="ECO:0000313" key="2">
    <source>
        <dbReference type="EMBL" id="KAH3858548.1"/>
    </source>
</evidence>